<organism evidence="8 9">
    <name type="scientific">Eleutherodactylus coqui</name>
    <name type="common">Puerto Rican coqui</name>
    <dbReference type="NCBI Taxonomy" id="57060"/>
    <lineage>
        <taxon>Eukaryota</taxon>
        <taxon>Metazoa</taxon>
        <taxon>Chordata</taxon>
        <taxon>Craniata</taxon>
        <taxon>Vertebrata</taxon>
        <taxon>Euteleostomi</taxon>
        <taxon>Amphibia</taxon>
        <taxon>Batrachia</taxon>
        <taxon>Anura</taxon>
        <taxon>Neobatrachia</taxon>
        <taxon>Hyloidea</taxon>
        <taxon>Eleutherodactylidae</taxon>
        <taxon>Eleutherodactylinae</taxon>
        <taxon>Eleutherodactylus</taxon>
        <taxon>Eleutherodactylus</taxon>
    </lineage>
</organism>
<feature type="active site" description="Nucleophile" evidence="5">
    <location>
        <position position="238"/>
    </location>
</feature>
<feature type="compositionally biased region" description="Basic and acidic residues" evidence="6">
    <location>
        <begin position="24"/>
        <end position="38"/>
    </location>
</feature>
<dbReference type="SUPFAM" id="SSF56317">
    <property type="entry name" value="Carbon-nitrogen hydrolase"/>
    <property type="match status" value="1"/>
</dbReference>
<dbReference type="GO" id="GO:0015939">
    <property type="term" value="P:pantothenate metabolic process"/>
    <property type="evidence" value="ECO:0007669"/>
    <property type="project" value="TreeGrafter"/>
</dbReference>
<dbReference type="EMBL" id="WNTK01000001">
    <property type="protein sequence ID" value="KAG9493495.1"/>
    <property type="molecule type" value="Genomic_DNA"/>
</dbReference>
<dbReference type="AlphaFoldDB" id="A0A8J6FV06"/>
<evidence type="ECO:0000256" key="5">
    <source>
        <dbReference type="PIRSR" id="PIRSR011861-1"/>
    </source>
</evidence>
<dbReference type="PROSITE" id="PS50263">
    <property type="entry name" value="CN_HYDROLASE"/>
    <property type="match status" value="1"/>
</dbReference>
<evidence type="ECO:0000256" key="4">
    <source>
        <dbReference type="ARBA" id="ARBA00023180"/>
    </source>
</evidence>
<comment type="caution">
    <text evidence="8">The sequence shown here is derived from an EMBL/GenBank/DDBJ whole genome shotgun (WGS) entry which is preliminary data.</text>
</comment>
<sequence length="485" mass="54865">MTSSPARAAPFTRKKTAQRKRNLKTPEESEIRRIHGDGDASNGAGNYSLDTFVAAVYEHVPFFPDPSQAPVTQEEALALMNRNIDVLERAVITAAQKGAHIIVTPEDGIYGWIFTRQTISPFLEDIPDPDVNWIPCSDPQRFGPADVQTRLSCMAKNNSIYVVGNIGDKKLCKRSDVGCPDDGQYNYNTAVVYDSNGKLVARYHKYNLFRGENQFNVPKEPEIVTFDTPFGKFGIFICYDILFYNPAVALVVEHDVDTILFPTAWMNRLPHLTAIEFHSAWAMGMGVNFLSANTHNTRMRMTGSGIFSPDKIVPYYYNMMNESGHLLISELNSHPRNSSTYYPITWNLYASQIENFPSGSNVFNGYLASDKYTFTELKELNGEYSICQNGLCCHLTYTMVEKRTDEMFVFGVYNGFHKGNYYLQHFFQVCTMIKCQSMDFKSCGKFVETAATKFKSFSISGNFSTSFVFPEILLTNIHLAPDMFQ</sequence>
<keyword evidence="3" id="KW-0378">Hydrolase</keyword>
<feature type="non-terminal residue" evidence="8">
    <location>
        <position position="485"/>
    </location>
</feature>
<dbReference type="InterPro" id="IPR040154">
    <property type="entry name" value="Biotinidase/VNN"/>
</dbReference>
<proteinExistence type="inferred from homology"/>
<evidence type="ECO:0000256" key="2">
    <source>
        <dbReference type="ARBA" id="ARBA00022729"/>
    </source>
</evidence>
<feature type="compositionally biased region" description="Basic residues" evidence="6">
    <location>
        <begin position="12"/>
        <end position="23"/>
    </location>
</feature>
<dbReference type="Gene3D" id="3.60.110.10">
    <property type="entry name" value="Carbon-nitrogen hydrolase"/>
    <property type="match status" value="1"/>
</dbReference>
<evidence type="ECO:0000313" key="9">
    <source>
        <dbReference type="Proteomes" id="UP000770717"/>
    </source>
</evidence>
<dbReference type="OrthoDB" id="10250282at2759"/>
<feature type="domain" description="CN hydrolase" evidence="7">
    <location>
        <begin position="66"/>
        <end position="333"/>
    </location>
</feature>
<protein>
    <recommendedName>
        <fullName evidence="7">CN hydrolase domain-containing protein</fullName>
    </recommendedName>
</protein>
<evidence type="ECO:0000256" key="3">
    <source>
        <dbReference type="ARBA" id="ARBA00022801"/>
    </source>
</evidence>
<evidence type="ECO:0000256" key="6">
    <source>
        <dbReference type="SAM" id="MobiDB-lite"/>
    </source>
</evidence>
<name>A0A8J6FV06_ELECQ</name>
<dbReference type="FunFam" id="3.60.110.10:FF:000001">
    <property type="entry name" value="biotinidase isoform X1"/>
    <property type="match status" value="1"/>
</dbReference>
<keyword evidence="2" id="KW-0732">Signal</keyword>
<evidence type="ECO:0000256" key="1">
    <source>
        <dbReference type="ARBA" id="ARBA00008225"/>
    </source>
</evidence>
<keyword evidence="4" id="KW-0325">Glycoprotein</keyword>
<dbReference type="GO" id="GO:0017159">
    <property type="term" value="F:pantetheine hydrolase activity"/>
    <property type="evidence" value="ECO:0007669"/>
    <property type="project" value="TreeGrafter"/>
</dbReference>
<dbReference type="PIRSF" id="PIRSF011861">
    <property type="entry name" value="Biotinidase"/>
    <property type="match status" value="1"/>
</dbReference>
<reference evidence="8" key="1">
    <citation type="thesis" date="2020" institute="ProQuest LLC" country="789 East Eisenhower Parkway, Ann Arbor, MI, USA">
        <title>Comparative Genomics and Chromosome Evolution.</title>
        <authorList>
            <person name="Mudd A.B."/>
        </authorList>
    </citation>
    <scope>NUCLEOTIDE SEQUENCE</scope>
    <source>
        <strain evidence="8">HN-11 Male</strain>
        <tissue evidence="8">Kidney and liver</tissue>
    </source>
</reference>
<dbReference type="Pfam" id="PF00795">
    <property type="entry name" value="CN_hydrolase"/>
    <property type="match status" value="1"/>
</dbReference>
<dbReference type="InterPro" id="IPR012101">
    <property type="entry name" value="Biotinidase-like_euk"/>
</dbReference>
<dbReference type="PANTHER" id="PTHR10609">
    <property type="entry name" value="BIOTINIDASE-RELATED"/>
    <property type="match status" value="1"/>
</dbReference>
<evidence type="ECO:0000259" key="7">
    <source>
        <dbReference type="PROSITE" id="PS50263"/>
    </source>
</evidence>
<dbReference type="Proteomes" id="UP000770717">
    <property type="component" value="Unassembled WGS sequence"/>
</dbReference>
<dbReference type="CDD" id="cd07567">
    <property type="entry name" value="biotinidase_like"/>
    <property type="match status" value="1"/>
</dbReference>
<feature type="region of interest" description="Disordered" evidence="6">
    <location>
        <begin position="1"/>
        <end position="42"/>
    </location>
</feature>
<dbReference type="InterPro" id="IPR003010">
    <property type="entry name" value="C-N_Hydrolase"/>
</dbReference>
<dbReference type="InterPro" id="IPR043957">
    <property type="entry name" value="Vanin_C"/>
</dbReference>
<gene>
    <name evidence="8" type="ORF">GDO78_001412</name>
</gene>
<dbReference type="InterPro" id="IPR036526">
    <property type="entry name" value="C-N_Hydrolase_sf"/>
</dbReference>
<evidence type="ECO:0000313" key="8">
    <source>
        <dbReference type="EMBL" id="KAG9493495.1"/>
    </source>
</evidence>
<keyword evidence="9" id="KW-1185">Reference proteome</keyword>
<dbReference type="PANTHER" id="PTHR10609:SF27">
    <property type="entry name" value="CN HYDROLASE DOMAIN-CONTAINING PROTEIN-RELATED"/>
    <property type="match status" value="1"/>
</dbReference>
<comment type="similarity">
    <text evidence="1">Belongs to the carbon-nitrogen hydrolase superfamily. BTD/VNN family.</text>
</comment>
<feature type="active site" description="Proton acceptor" evidence="5">
    <location>
        <position position="106"/>
    </location>
</feature>
<dbReference type="Pfam" id="PF19018">
    <property type="entry name" value="Vanin_C"/>
    <property type="match status" value="1"/>
</dbReference>
<accession>A0A8J6FV06</accession>
<feature type="active site" description="Proton donor" evidence="5">
    <location>
        <position position="205"/>
    </location>
</feature>